<reference evidence="9 10" key="1">
    <citation type="submission" date="2015-01" db="EMBL/GenBank/DDBJ databases">
        <title>The Genome Sequence of Exophiala mesophila CBS40295.</title>
        <authorList>
            <consortium name="The Broad Institute Genomics Platform"/>
            <person name="Cuomo C."/>
            <person name="de Hoog S."/>
            <person name="Gorbushina A."/>
            <person name="Stielow B."/>
            <person name="Teixiera M."/>
            <person name="Abouelleil A."/>
            <person name="Chapman S.B."/>
            <person name="Priest M."/>
            <person name="Young S.K."/>
            <person name="Wortman J."/>
            <person name="Nusbaum C."/>
            <person name="Birren B."/>
        </authorList>
    </citation>
    <scope>NUCLEOTIDE SEQUENCE [LARGE SCALE GENOMIC DNA]</scope>
    <source>
        <strain evidence="9 10">CBS 40295</strain>
    </source>
</reference>
<dbReference type="EMBL" id="KN847520">
    <property type="protein sequence ID" value="KIV97831.1"/>
    <property type="molecule type" value="Genomic_DNA"/>
</dbReference>
<dbReference type="HOGENOM" id="CLU_006329_5_2_1"/>
<feature type="compositionally biased region" description="Polar residues" evidence="7">
    <location>
        <begin position="59"/>
        <end position="81"/>
    </location>
</feature>
<evidence type="ECO:0000256" key="6">
    <source>
        <dbReference type="ARBA" id="ARBA00023242"/>
    </source>
</evidence>
<dbReference type="OMA" id="YDANYEC"/>
<dbReference type="InterPro" id="IPR052073">
    <property type="entry name" value="Amide_Lactam_Regulators"/>
</dbReference>
<keyword evidence="2" id="KW-0862">Zinc</keyword>
<gene>
    <name evidence="9" type="ORF">PV10_01536</name>
</gene>
<dbReference type="GeneID" id="27319381"/>
<dbReference type="STRING" id="212818.A0A0D1YB17"/>
<dbReference type="VEuPathDB" id="FungiDB:PV10_01536"/>
<dbReference type="OrthoDB" id="5121955at2759"/>
<evidence type="ECO:0000259" key="8">
    <source>
        <dbReference type="PROSITE" id="PS50048"/>
    </source>
</evidence>
<evidence type="ECO:0000256" key="1">
    <source>
        <dbReference type="ARBA" id="ARBA00022723"/>
    </source>
</evidence>
<keyword evidence="1" id="KW-0479">Metal-binding</keyword>
<dbReference type="GO" id="GO:0006351">
    <property type="term" value="P:DNA-templated transcription"/>
    <property type="evidence" value="ECO:0007669"/>
    <property type="project" value="InterPro"/>
</dbReference>
<dbReference type="GO" id="GO:0000981">
    <property type="term" value="F:DNA-binding transcription factor activity, RNA polymerase II-specific"/>
    <property type="evidence" value="ECO:0007669"/>
    <property type="project" value="InterPro"/>
</dbReference>
<dbReference type="CDD" id="cd00067">
    <property type="entry name" value="GAL4"/>
    <property type="match status" value="1"/>
</dbReference>
<dbReference type="Pfam" id="PF00172">
    <property type="entry name" value="Zn_clus"/>
    <property type="match status" value="1"/>
</dbReference>
<dbReference type="PANTHER" id="PTHR47171:SF1">
    <property type="entry name" value="ZN(II)2CYS6 TRANSCRIPTION FACTOR (EUROFUNG)"/>
    <property type="match status" value="1"/>
</dbReference>
<evidence type="ECO:0000256" key="3">
    <source>
        <dbReference type="ARBA" id="ARBA00023015"/>
    </source>
</evidence>
<dbReference type="Gene3D" id="4.10.240.10">
    <property type="entry name" value="Zn(2)-C6 fungal-type DNA-binding domain"/>
    <property type="match status" value="1"/>
</dbReference>
<dbReference type="InterPro" id="IPR036864">
    <property type="entry name" value="Zn2-C6_fun-type_DNA-bd_sf"/>
</dbReference>
<feature type="region of interest" description="Disordered" evidence="7">
    <location>
        <begin position="619"/>
        <end position="643"/>
    </location>
</feature>
<keyword evidence="4" id="KW-0238">DNA-binding</keyword>
<evidence type="ECO:0000313" key="9">
    <source>
        <dbReference type="EMBL" id="KIV97831.1"/>
    </source>
</evidence>
<dbReference type="Pfam" id="PF04082">
    <property type="entry name" value="Fungal_trans"/>
    <property type="match status" value="1"/>
</dbReference>
<keyword evidence="6" id="KW-0539">Nucleus</keyword>
<organism evidence="9 10">
    <name type="scientific">Exophiala mesophila</name>
    <name type="common">Black yeast-like fungus</name>
    <dbReference type="NCBI Taxonomy" id="212818"/>
    <lineage>
        <taxon>Eukaryota</taxon>
        <taxon>Fungi</taxon>
        <taxon>Dikarya</taxon>
        <taxon>Ascomycota</taxon>
        <taxon>Pezizomycotina</taxon>
        <taxon>Eurotiomycetes</taxon>
        <taxon>Chaetothyriomycetidae</taxon>
        <taxon>Chaetothyriales</taxon>
        <taxon>Herpotrichiellaceae</taxon>
        <taxon>Exophiala</taxon>
    </lineage>
</organism>
<keyword evidence="5" id="KW-0804">Transcription</keyword>
<feature type="compositionally biased region" description="Polar residues" evidence="7">
    <location>
        <begin position="89"/>
        <end position="101"/>
    </location>
</feature>
<sequence>MPDAEASHRVRVACKGCNARRVKCDRSLASNPCSNCRRAGTRCELIVSRRGKHKRAGPSRQSDAQQTTSKARGPSLDSTPVDSARISGPETSSSEQRQRCVSPSLPDFALSTYSGNSTGKIVYMGDSGNMKYVIDEVGDPFKNIDKQYSAWGDNLQNYMVKKLGSATQLTMKSLRSRDEQHLKSVGAFDFPRKEISDQLFSTFLEYSYPVFPLFNRADFASLHASGRLSPLVLNAIYMLASFHCPEDTLGDLGASSRYLACLMFYRRAKALYDADFESDSIATVQATILLANWWGGPMEQKDTWHWLGLAAGLAQALGMHRNKSYAILPPLQRSLWRRTWWVLYINDVHHAAVYGRPPHIHQDYCDIDLLNEADFPDYPADVLDLTTQSRSYLVHSANLASHVSRCLAAKFSPVHDPMVEQKSYQQLVDFENELEPDFRSLPTNISFKNGYWPALIHLYHSDYRIVFHRMLSATLDHNLTFIAATKINRILEDLLASGTLYRAPFMTLPAIFVSILVNIVHIRKVDSHTGIVAENRARLAMHILAEFEKIWPMAMWTRHLLDVLLKQSISPSLGNAYSSTATQCSETIEVRATQHVSHAEHHQQQQSIRTAASPQVERWGLSDFDSGNNQGPSALEHVSPQPRFDYNSTTRYAESPQPMSSDMPLMFPMMNLFEDAGLGPDDWPVDVNVFEYSPDASGVQLDTGVHESPMHM</sequence>
<dbReference type="GO" id="GO:0008270">
    <property type="term" value="F:zinc ion binding"/>
    <property type="evidence" value="ECO:0007669"/>
    <property type="project" value="InterPro"/>
</dbReference>
<dbReference type="CDD" id="cd12148">
    <property type="entry name" value="fungal_TF_MHR"/>
    <property type="match status" value="1"/>
</dbReference>
<evidence type="ECO:0000313" key="10">
    <source>
        <dbReference type="Proteomes" id="UP000054302"/>
    </source>
</evidence>
<dbReference type="PANTHER" id="PTHR47171">
    <property type="entry name" value="FARA-RELATED"/>
    <property type="match status" value="1"/>
</dbReference>
<dbReference type="SMART" id="SM00066">
    <property type="entry name" value="GAL4"/>
    <property type="match status" value="1"/>
</dbReference>
<dbReference type="SMART" id="SM00906">
    <property type="entry name" value="Fungal_trans"/>
    <property type="match status" value="1"/>
</dbReference>
<dbReference type="AlphaFoldDB" id="A0A0D1YB17"/>
<dbReference type="InterPro" id="IPR001138">
    <property type="entry name" value="Zn2Cys6_DnaBD"/>
</dbReference>
<keyword evidence="3" id="KW-0805">Transcription regulation</keyword>
<protein>
    <recommendedName>
        <fullName evidence="8">Zn(2)-C6 fungal-type domain-containing protein</fullName>
    </recommendedName>
</protein>
<evidence type="ECO:0000256" key="4">
    <source>
        <dbReference type="ARBA" id="ARBA00023125"/>
    </source>
</evidence>
<name>A0A0D1YB17_EXOME</name>
<keyword evidence="10" id="KW-1185">Reference proteome</keyword>
<evidence type="ECO:0000256" key="2">
    <source>
        <dbReference type="ARBA" id="ARBA00022833"/>
    </source>
</evidence>
<dbReference type="RefSeq" id="XP_016229405.1">
    <property type="nucleotide sequence ID" value="XM_016365756.1"/>
</dbReference>
<accession>A0A0D1YB17</accession>
<feature type="domain" description="Zn(2)-C6 fungal-type" evidence="8">
    <location>
        <begin position="13"/>
        <end position="45"/>
    </location>
</feature>
<evidence type="ECO:0000256" key="7">
    <source>
        <dbReference type="SAM" id="MobiDB-lite"/>
    </source>
</evidence>
<dbReference type="PROSITE" id="PS50048">
    <property type="entry name" value="ZN2_CY6_FUNGAL_2"/>
    <property type="match status" value="1"/>
</dbReference>
<feature type="region of interest" description="Disordered" evidence="7">
    <location>
        <begin position="47"/>
        <end position="101"/>
    </location>
</feature>
<dbReference type="InterPro" id="IPR007219">
    <property type="entry name" value="XnlR_reg_dom"/>
</dbReference>
<proteinExistence type="predicted"/>
<evidence type="ECO:0000256" key="5">
    <source>
        <dbReference type="ARBA" id="ARBA00023163"/>
    </source>
</evidence>
<dbReference type="SUPFAM" id="SSF57701">
    <property type="entry name" value="Zn2/Cys6 DNA-binding domain"/>
    <property type="match status" value="1"/>
</dbReference>
<dbReference type="Proteomes" id="UP000054302">
    <property type="component" value="Unassembled WGS sequence"/>
</dbReference>
<dbReference type="GO" id="GO:0003677">
    <property type="term" value="F:DNA binding"/>
    <property type="evidence" value="ECO:0007669"/>
    <property type="project" value="UniProtKB-KW"/>
</dbReference>